<evidence type="ECO:0000313" key="5">
    <source>
        <dbReference type="EMBL" id="KAK7253981.1"/>
    </source>
</evidence>
<dbReference type="Proteomes" id="UP001363151">
    <property type="component" value="Unassembled WGS sequence"/>
</dbReference>
<protein>
    <submittedName>
        <fullName evidence="5">Ureidoglycolate lyase</fullName>
    </submittedName>
</protein>
<accession>A0ABR1GDU7</accession>
<organism evidence="5 6">
    <name type="scientific">Aureococcus anophagefferens</name>
    <name type="common">Harmful bloom alga</name>
    <dbReference type="NCBI Taxonomy" id="44056"/>
    <lineage>
        <taxon>Eukaryota</taxon>
        <taxon>Sar</taxon>
        <taxon>Stramenopiles</taxon>
        <taxon>Ochrophyta</taxon>
        <taxon>Pelagophyceae</taxon>
        <taxon>Pelagomonadales</taxon>
        <taxon>Pelagomonadaceae</taxon>
        <taxon>Aureococcus</taxon>
    </lineage>
</organism>
<dbReference type="SUPFAM" id="SSF51182">
    <property type="entry name" value="RmlC-like cupins"/>
    <property type="match status" value="1"/>
</dbReference>
<evidence type="ECO:0000313" key="6">
    <source>
        <dbReference type="Proteomes" id="UP001363151"/>
    </source>
</evidence>
<dbReference type="Gene3D" id="2.60.120.480">
    <property type="entry name" value="Ureidoglycolate hydrolase"/>
    <property type="match status" value="1"/>
</dbReference>
<keyword evidence="2" id="KW-0659">Purine metabolism</keyword>
<dbReference type="InterPro" id="IPR011051">
    <property type="entry name" value="RmlC_Cupin_sf"/>
</dbReference>
<keyword evidence="3 5" id="KW-0456">Lyase</keyword>
<sequence>MLHAWFWAKEGCLPRRSYAAPPPPSTMTSKQKYTNPQLCQGLKLHQVPMKLATNENLKGMGVVVDDPEDFTVEKRTFEIATWPTSGWRKMDPGCGDEAGTCEGKFDIYWDGDLLYGKNHSIATTSNHYLLGYGKEPTACVKARRGEGPAESPETVRLWYSDYHPDGGQLFFPEDGQPFVTNLAPPLGDDVKPSDFTAFYVPAGKGCYIHPGVWHNAVYTHPSTGTDRTFFNRQGRVHARISVNWAEEFGVLMQVPLTWPPKASFFSAE</sequence>
<comment type="subunit">
    <text evidence="1">Homodimer.</text>
</comment>
<comment type="caution">
    <text evidence="5">The sequence shown here is derived from an EMBL/GenBank/DDBJ whole genome shotgun (WGS) entry which is preliminary data.</text>
</comment>
<keyword evidence="6" id="KW-1185">Reference proteome</keyword>
<dbReference type="InterPro" id="IPR024060">
    <property type="entry name" value="Ureidoglycolate_lyase_dom_sf"/>
</dbReference>
<evidence type="ECO:0000256" key="4">
    <source>
        <dbReference type="ARBA" id="ARBA00047684"/>
    </source>
</evidence>
<dbReference type="InterPro" id="IPR007247">
    <property type="entry name" value="Ureidogly_lyase"/>
</dbReference>
<evidence type="ECO:0000256" key="1">
    <source>
        <dbReference type="ARBA" id="ARBA00011738"/>
    </source>
</evidence>
<proteinExistence type="predicted"/>
<dbReference type="GO" id="GO:0016829">
    <property type="term" value="F:lyase activity"/>
    <property type="evidence" value="ECO:0007669"/>
    <property type="project" value="UniProtKB-KW"/>
</dbReference>
<evidence type="ECO:0000256" key="3">
    <source>
        <dbReference type="ARBA" id="ARBA00023239"/>
    </source>
</evidence>
<comment type="catalytic activity">
    <reaction evidence="4">
        <text>(S)-ureidoglycolate = urea + glyoxylate</text>
        <dbReference type="Rhea" id="RHEA:11304"/>
        <dbReference type="ChEBI" id="CHEBI:16199"/>
        <dbReference type="ChEBI" id="CHEBI:36655"/>
        <dbReference type="ChEBI" id="CHEBI:57296"/>
        <dbReference type="EC" id="4.3.2.3"/>
    </reaction>
</comment>
<name>A0ABR1GDU7_AURAN</name>
<dbReference type="Pfam" id="PF04115">
    <property type="entry name" value="Ureidogly_lyase"/>
    <property type="match status" value="1"/>
</dbReference>
<reference evidence="5 6" key="1">
    <citation type="submission" date="2024-03" db="EMBL/GenBank/DDBJ databases">
        <title>Aureococcus anophagefferens CCMP1851 and Kratosvirus quantuckense: Draft genome of a second virus-susceptible host strain in the model system.</title>
        <authorList>
            <person name="Chase E."/>
            <person name="Truchon A.R."/>
            <person name="Schepens W."/>
            <person name="Wilhelm S.W."/>
        </authorList>
    </citation>
    <scope>NUCLEOTIDE SEQUENCE [LARGE SCALE GENOMIC DNA]</scope>
    <source>
        <strain evidence="5 6">CCMP1851</strain>
    </source>
</reference>
<dbReference type="EMBL" id="JBBJCI010000033">
    <property type="protein sequence ID" value="KAK7253981.1"/>
    <property type="molecule type" value="Genomic_DNA"/>
</dbReference>
<evidence type="ECO:0000256" key="2">
    <source>
        <dbReference type="ARBA" id="ARBA00022631"/>
    </source>
</evidence>
<gene>
    <name evidence="5" type="ORF">SO694_00003673</name>
</gene>